<reference evidence="5 6" key="1">
    <citation type="submission" date="2015-11" db="EMBL/GenBank/DDBJ databases">
        <title>Genome Sequence of Bacillus simplex strain VanAntwerpen2.</title>
        <authorList>
            <person name="Couger M.B."/>
        </authorList>
    </citation>
    <scope>NUCLEOTIDE SEQUENCE [LARGE SCALE GENOMIC DNA]</scope>
    <source>
        <strain evidence="5 6">VanAntwerpen02</strain>
    </source>
</reference>
<dbReference type="Pfam" id="PF14278">
    <property type="entry name" value="TetR_C_8"/>
    <property type="match status" value="1"/>
</dbReference>
<evidence type="ECO:0000313" key="5">
    <source>
        <dbReference type="EMBL" id="KWW20651.1"/>
    </source>
</evidence>
<accession>A0A109MZD7</accession>
<dbReference type="Gene3D" id="1.10.357.10">
    <property type="entry name" value="Tetracycline Repressor, domain 2"/>
    <property type="match status" value="1"/>
</dbReference>
<evidence type="ECO:0000313" key="6">
    <source>
        <dbReference type="Proteomes" id="UP000064189"/>
    </source>
</evidence>
<dbReference type="PANTHER" id="PTHR43479:SF7">
    <property type="entry name" value="TETR-FAMILY TRANSCRIPTIONAL REGULATOR"/>
    <property type="match status" value="1"/>
</dbReference>
<dbReference type="InterPro" id="IPR001647">
    <property type="entry name" value="HTH_TetR"/>
</dbReference>
<dbReference type="EMBL" id="LNNH01000014">
    <property type="protein sequence ID" value="KWW20651.1"/>
    <property type="molecule type" value="Genomic_DNA"/>
</dbReference>
<evidence type="ECO:0000256" key="3">
    <source>
        <dbReference type="PROSITE-ProRule" id="PRU00335"/>
    </source>
</evidence>
<keyword evidence="2 3" id="KW-0238">DNA-binding</keyword>
<evidence type="ECO:0000256" key="1">
    <source>
        <dbReference type="ARBA" id="ARBA00022491"/>
    </source>
</evidence>
<dbReference type="PROSITE" id="PS50977">
    <property type="entry name" value="HTH_TETR_2"/>
    <property type="match status" value="1"/>
</dbReference>
<dbReference type="InterPro" id="IPR039532">
    <property type="entry name" value="TetR_C_Firmicutes"/>
</dbReference>
<evidence type="ECO:0000259" key="4">
    <source>
        <dbReference type="PROSITE" id="PS50977"/>
    </source>
</evidence>
<evidence type="ECO:0000256" key="2">
    <source>
        <dbReference type="ARBA" id="ARBA00023125"/>
    </source>
</evidence>
<feature type="DNA-binding region" description="H-T-H motif" evidence="3">
    <location>
        <begin position="36"/>
        <end position="55"/>
    </location>
</feature>
<feature type="domain" description="HTH tetR-type" evidence="4">
    <location>
        <begin position="13"/>
        <end position="73"/>
    </location>
</feature>
<organism evidence="5 6">
    <name type="scientific">Peribacillus simplex</name>
    <dbReference type="NCBI Taxonomy" id="1478"/>
    <lineage>
        <taxon>Bacteria</taxon>
        <taxon>Bacillati</taxon>
        <taxon>Bacillota</taxon>
        <taxon>Bacilli</taxon>
        <taxon>Bacillales</taxon>
        <taxon>Bacillaceae</taxon>
        <taxon>Peribacillus</taxon>
    </lineage>
</organism>
<dbReference type="Proteomes" id="UP000064189">
    <property type="component" value="Unassembled WGS sequence"/>
</dbReference>
<dbReference type="InterPro" id="IPR009057">
    <property type="entry name" value="Homeodomain-like_sf"/>
</dbReference>
<dbReference type="PANTHER" id="PTHR43479">
    <property type="entry name" value="ACREF/ENVCD OPERON REPRESSOR-RELATED"/>
    <property type="match status" value="1"/>
</dbReference>
<comment type="caution">
    <text evidence="5">The sequence shown here is derived from an EMBL/GenBank/DDBJ whole genome shotgun (WGS) entry which is preliminary data.</text>
</comment>
<dbReference type="RefSeq" id="WP_061141876.1">
    <property type="nucleotide sequence ID" value="NZ_LNNH01000014.1"/>
</dbReference>
<gene>
    <name evidence="5" type="ORF">AS888_17915</name>
</gene>
<keyword evidence="6" id="KW-1185">Reference proteome</keyword>
<protein>
    <submittedName>
        <fullName evidence="5">TetR family transcriptional regulator</fullName>
    </submittedName>
</protein>
<dbReference type="GO" id="GO:0003677">
    <property type="term" value="F:DNA binding"/>
    <property type="evidence" value="ECO:0007669"/>
    <property type="project" value="UniProtKB-UniRule"/>
</dbReference>
<dbReference type="SUPFAM" id="SSF46689">
    <property type="entry name" value="Homeodomain-like"/>
    <property type="match status" value="1"/>
</dbReference>
<dbReference type="InterPro" id="IPR050624">
    <property type="entry name" value="HTH-type_Tx_Regulator"/>
</dbReference>
<sequence length="208" mass="24247">MTNQNMGIDRRIRKTKKTLKASLISLMQRKDFREISITDIVELADLNRGTFYKHYQYKEELLEEVMEDVIADLIISYREPYKHVDVFTINELTASVIKIFEHVANFADIYTLVLKSNALPTLHDRICEELKKLPLEDLEDYRPNPKINKELASSYQAYAILGMIIEWVHTGFEYSADYMAEQLLEIITNKPVDAVYKISNTFKEGGQE</sequence>
<proteinExistence type="predicted"/>
<dbReference type="AlphaFoldDB" id="A0A109MZD7"/>
<keyword evidence="1" id="KW-0678">Repressor</keyword>
<dbReference type="Pfam" id="PF00440">
    <property type="entry name" value="TetR_N"/>
    <property type="match status" value="1"/>
</dbReference>
<name>A0A109MZD7_9BACI</name>